<organism evidence="2 3">
    <name type="scientific">Chondromyces apiculatus DSM 436</name>
    <dbReference type="NCBI Taxonomy" id="1192034"/>
    <lineage>
        <taxon>Bacteria</taxon>
        <taxon>Pseudomonadati</taxon>
        <taxon>Myxococcota</taxon>
        <taxon>Polyangia</taxon>
        <taxon>Polyangiales</taxon>
        <taxon>Polyangiaceae</taxon>
        <taxon>Chondromyces</taxon>
    </lineage>
</organism>
<accession>A0A017TGC3</accession>
<dbReference type="STRING" id="1192034.CAP_8127"/>
<evidence type="ECO:0000313" key="2">
    <source>
        <dbReference type="EMBL" id="EYF07626.1"/>
    </source>
</evidence>
<sequence>MVLVSALVAGRAYFWCAPMQQAMSHCCCTPTPDDSVVVDPGEQQVRYACCDGKALDTLPEVHGGVPVPEVPPAAVVAVLPPGPVLAPVPHRFATAPATRRAATRQDPIRAGPGRPSESCALLQVYRC</sequence>
<evidence type="ECO:0000313" key="3">
    <source>
        <dbReference type="Proteomes" id="UP000019678"/>
    </source>
</evidence>
<dbReference type="AlphaFoldDB" id="A0A017TGC3"/>
<gene>
    <name evidence="2" type="ORF">CAP_8127</name>
</gene>
<proteinExistence type="predicted"/>
<evidence type="ECO:0000256" key="1">
    <source>
        <dbReference type="SAM" id="MobiDB-lite"/>
    </source>
</evidence>
<reference evidence="2 3" key="1">
    <citation type="submission" date="2013-05" db="EMBL/GenBank/DDBJ databases">
        <title>Genome assembly of Chondromyces apiculatus DSM 436.</title>
        <authorList>
            <person name="Sharma G."/>
            <person name="Khatri I."/>
            <person name="Kaur C."/>
            <person name="Mayilraj S."/>
            <person name="Subramanian S."/>
        </authorList>
    </citation>
    <scope>NUCLEOTIDE SEQUENCE [LARGE SCALE GENOMIC DNA]</scope>
    <source>
        <strain evidence="2 3">DSM 436</strain>
    </source>
</reference>
<protein>
    <submittedName>
        <fullName evidence="2">Uncharacterized protein</fullName>
    </submittedName>
</protein>
<name>A0A017TGC3_9BACT</name>
<dbReference type="EMBL" id="ASRX01000008">
    <property type="protein sequence ID" value="EYF07626.1"/>
    <property type="molecule type" value="Genomic_DNA"/>
</dbReference>
<comment type="caution">
    <text evidence="2">The sequence shown here is derived from an EMBL/GenBank/DDBJ whole genome shotgun (WGS) entry which is preliminary data.</text>
</comment>
<dbReference type="Proteomes" id="UP000019678">
    <property type="component" value="Unassembled WGS sequence"/>
</dbReference>
<feature type="region of interest" description="Disordered" evidence="1">
    <location>
        <begin position="95"/>
        <end position="115"/>
    </location>
</feature>
<keyword evidence="3" id="KW-1185">Reference proteome</keyword>